<reference evidence="7 8" key="1">
    <citation type="submission" date="2020-04" db="EMBL/GenBank/DDBJ databases">
        <title>Metagenomic profiling of ammonia- and methane-oxidizing microorganisms in a Dutch drinking water treatment plant.</title>
        <authorList>
            <person name="Poghosyan L."/>
            <person name="Leucker S."/>
        </authorList>
    </citation>
    <scope>NUCLEOTIDE SEQUENCE [LARGE SCALE GENOMIC DNA]</scope>
    <source>
        <strain evidence="7">S-RSF-IL-03</strain>
    </source>
</reference>
<dbReference type="Pfam" id="PF02653">
    <property type="entry name" value="BPD_transp_2"/>
    <property type="match status" value="1"/>
</dbReference>
<evidence type="ECO:0000256" key="1">
    <source>
        <dbReference type="ARBA" id="ARBA00004651"/>
    </source>
</evidence>
<feature type="transmembrane region" description="Helical" evidence="6">
    <location>
        <begin position="32"/>
        <end position="54"/>
    </location>
</feature>
<feature type="transmembrane region" description="Helical" evidence="6">
    <location>
        <begin position="223"/>
        <end position="248"/>
    </location>
</feature>
<dbReference type="PANTHER" id="PTHR30482:SF10">
    <property type="entry name" value="HIGH-AFFINITY BRANCHED-CHAIN AMINO ACID TRANSPORT PROTEIN BRAE"/>
    <property type="match status" value="1"/>
</dbReference>
<feature type="transmembrane region" description="Helical" evidence="6">
    <location>
        <begin position="66"/>
        <end position="89"/>
    </location>
</feature>
<dbReference type="GO" id="GO:0015658">
    <property type="term" value="F:branched-chain amino acid transmembrane transporter activity"/>
    <property type="evidence" value="ECO:0007669"/>
    <property type="project" value="InterPro"/>
</dbReference>
<evidence type="ECO:0000256" key="6">
    <source>
        <dbReference type="SAM" id="Phobius"/>
    </source>
</evidence>
<comment type="caution">
    <text evidence="7">The sequence shown here is derived from an EMBL/GenBank/DDBJ whole genome shotgun (WGS) entry which is preliminary data.</text>
</comment>
<feature type="transmembrane region" description="Helical" evidence="6">
    <location>
        <begin position="135"/>
        <end position="156"/>
    </location>
</feature>
<protein>
    <submittedName>
        <fullName evidence="7">Branched-chain amino acid ABC transporter permease</fullName>
    </submittedName>
</protein>
<dbReference type="InterPro" id="IPR043428">
    <property type="entry name" value="LivM-like"/>
</dbReference>
<dbReference type="InterPro" id="IPR001851">
    <property type="entry name" value="ABC_transp_permease"/>
</dbReference>
<feature type="transmembrane region" description="Helical" evidence="6">
    <location>
        <begin position="101"/>
        <end position="123"/>
    </location>
</feature>
<feature type="transmembrane region" description="Helical" evidence="6">
    <location>
        <begin position="186"/>
        <end position="211"/>
    </location>
</feature>
<keyword evidence="3 6" id="KW-0812">Transmembrane</keyword>
<evidence type="ECO:0000256" key="5">
    <source>
        <dbReference type="ARBA" id="ARBA00023136"/>
    </source>
</evidence>
<evidence type="ECO:0000313" key="8">
    <source>
        <dbReference type="Proteomes" id="UP000580839"/>
    </source>
</evidence>
<dbReference type="Proteomes" id="UP000580839">
    <property type="component" value="Unassembled WGS sequence"/>
</dbReference>
<gene>
    <name evidence="7" type="ORF">HOP12_08950</name>
</gene>
<keyword evidence="2" id="KW-1003">Cell membrane</keyword>
<evidence type="ECO:0000256" key="4">
    <source>
        <dbReference type="ARBA" id="ARBA00022989"/>
    </source>
</evidence>
<comment type="subcellular location">
    <subcellularLocation>
        <location evidence="1">Cell membrane</location>
        <topology evidence="1">Multi-pass membrane protein</topology>
    </subcellularLocation>
</comment>
<dbReference type="PANTHER" id="PTHR30482">
    <property type="entry name" value="HIGH-AFFINITY BRANCHED-CHAIN AMINO ACID TRANSPORT SYSTEM PERMEASE"/>
    <property type="match status" value="1"/>
</dbReference>
<sequence>MQVVILCGINVVLAVSLNLINGFTGQFSIGHAGFMALGAYGSAMFSLHIGAHWVAALAGAGLPAPLAAAPAFLMAALLGGLLAALAGYLVGLPSLRLRGDYLAIVTLGFGEIIRVLITNIDLVGGPRGLPGIPRWVDLFWVGLGAAAVIGLSVHLAHSSHGRALFAIRDDEVAAEALGVDTTRYKVMAFVLGAFFAGIAGALFAHFLGYLNPNSFTFIKSIEVIAMVVLGGMGSISGSVLAAIVLTLLPEVLRPVKEYRMVIYALMLIVLMITRPQGLLGSRELDLRRLFGRRPAAPGAARGGA</sequence>
<keyword evidence="5 6" id="KW-0472">Membrane</keyword>
<proteinExistence type="predicted"/>
<dbReference type="CDD" id="cd06581">
    <property type="entry name" value="TM_PBP1_LivM_like"/>
    <property type="match status" value="1"/>
</dbReference>
<accession>A0A849SIM4</accession>
<keyword evidence="4 6" id="KW-1133">Transmembrane helix</keyword>
<name>A0A849SIM4_UNCEI</name>
<feature type="transmembrane region" description="Helical" evidence="6">
    <location>
        <begin position="260"/>
        <end position="279"/>
    </location>
</feature>
<dbReference type="GO" id="GO:0005886">
    <property type="term" value="C:plasma membrane"/>
    <property type="evidence" value="ECO:0007669"/>
    <property type="project" value="UniProtKB-SubCell"/>
</dbReference>
<evidence type="ECO:0000256" key="3">
    <source>
        <dbReference type="ARBA" id="ARBA00022692"/>
    </source>
</evidence>
<dbReference type="EMBL" id="JABFRW010000105">
    <property type="protein sequence ID" value="NOT34281.1"/>
    <property type="molecule type" value="Genomic_DNA"/>
</dbReference>
<dbReference type="AlphaFoldDB" id="A0A849SIM4"/>
<organism evidence="7 8">
    <name type="scientific">Eiseniibacteriota bacterium</name>
    <dbReference type="NCBI Taxonomy" id="2212470"/>
    <lineage>
        <taxon>Bacteria</taxon>
        <taxon>Candidatus Eiseniibacteriota</taxon>
    </lineage>
</organism>
<evidence type="ECO:0000256" key="2">
    <source>
        <dbReference type="ARBA" id="ARBA00022475"/>
    </source>
</evidence>
<evidence type="ECO:0000313" key="7">
    <source>
        <dbReference type="EMBL" id="NOT34281.1"/>
    </source>
</evidence>